<dbReference type="Gene3D" id="1.10.10.10">
    <property type="entry name" value="Winged helix-like DNA-binding domain superfamily/Winged helix DNA-binding domain"/>
    <property type="match status" value="1"/>
</dbReference>
<dbReference type="EMBL" id="DXFD01000066">
    <property type="protein sequence ID" value="HIX46923.1"/>
    <property type="molecule type" value="Genomic_DNA"/>
</dbReference>
<dbReference type="InterPro" id="IPR057666">
    <property type="entry name" value="DrpA_SLOG"/>
</dbReference>
<reference evidence="4" key="1">
    <citation type="journal article" date="2021" name="PeerJ">
        <title>Extensive microbial diversity within the chicken gut microbiome revealed by metagenomics and culture.</title>
        <authorList>
            <person name="Gilroy R."/>
            <person name="Ravi A."/>
            <person name="Getino M."/>
            <person name="Pursley I."/>
            <person name="Horton D.L."/>
            <person name="Alikhan N.F."/>
            <person name="Baker D."/>
            <person name="Gharbi K."/>
            <person name="Hall N."/>
            <person name="Watson M."/>
            <person name="Adriaenssens E.M."/>
            <person name="Foster-Nyarko E."/>
            <person name="Jarju S."/>
            <person name="Secka A."/>
            <person name="Antonio M."/>
            <person name="Oren A."/>
            <person name="Chaudhuri R.R."/>
            <person name="La Ragione R."/>
            <person name="Hildebrand F."/>
            <person name="Pallen M.J."/>
        </authorList>
    </citation>
    <scope>NUCLEOTIDE SEQUENCE</scope>
    <source>
        <strain evidence="4">26628</strain>
    </source>
</reference>
<dbReference type="InterPro" id="IPR041614">
    <property type="entry name" value="DprA_WH"/>
</dbReference>
<evidence type="ECO:0000259" key="3">
    <source>
        <dbReference type="Pfam" id="PF17782"/>
    </source>
</evidence>
<dbReference type="InterPro" id="IPR003488">
    <property type="entry name" value="DprA"/>
</dbReference>
<dbReference type="InterPro" id="IPR036388">
    <property type="entry name" value="WH-like_DNA-bd_sf"/>
</dbReference>
<protein>
    <submittedName>
        <fullName evidence="4">DNA-protecting protein DprA</fullName>
    </submittedName>
</protein>
<organism evidence="4 5">
    <name type="scientific">Candidatus Borkfalkia faecigallinarum</name>
    <dbReference type="NCBI Taxonomy" id="2838509"/>
    <lineage>
        <taxon>Bacteria</taxon>
        <taxon>Bacillati</taxon>
        <taxon>Bacillota</taxon>
        <taxon>Clostridia</taxon>
        <taxon>Christensenellales</taxon>
        <taxon>Christensenellaceae</taxon>
        <taxon>Candidatus Borkfalkia</taxon>
    </lineage>
</organism>
<dbReference type="AlphaFoldDB" id="A0A9D1VU80"/>
<dbReference type="Proteomes" id="UP000824249">
    <property type="component" value="Unassembled WGS sequence"/>
</dbReference>
<feature type="domain" description="DprA winged helix" evidence="3">
    <location>
        <begin position="298"/>
        <end position="357"/>
    </location>
</feature>
<gene>
    <name evidence="4" type="ORF">H9737_04440</name>
</gene>
<evidence type="ECO:0000313" key="4">
    <source>
        <dbReference type="EMBL" id="HIX46923.1"/>
    </source>
</evidence>
<dbReference type="Pfam" id="PF02481">
    <property type="entry name" value="DNA_processg_A"/>
    <property type="match status" value="1"/>
</dbReference>
<comment type="caution">
    <text evidence="4">The sequence shown here is derived from an EMBL/GenBank/DDBJ whole genome shotgun (WGS) entry which is preliminary data.</text>
</comment>
<dbReference type="PANTHER" id="PTHR43022">
    <property type="entry name" value="PROTEIN SMF"/>
    <property type="match status" value="1"/>
</dbReference>
<evidence type="ECO:0000256" key="1">
    <source>
        <dbReference type="ARBA" id="ARBA00006525"/>
    </source>
</evidence>
<evidence type="ECO:0000313" key="5">
    <source>
        <dbReference type="Proteomes" id="UP000824249"/>
    </source>
</evidence>
<dbReference type="SUPFAM" id="SSF102405">
    <property type="entry name" value="MCP/YpsA-like"/>
    <property type="match status" value="1"/>
</dbReference>
<evidence type="ECO:0000259" key="2">
    <source>
        <dbReference type="Pfam" id="PF02481"/>
    </source>
</evidence>
<dbReference type="GO" id="GO:0009294">
    <property type="term" value="P:DNA-mediated transformation"/>
    <property type="evidence" value="ECO:0007669"/>
    <property type="project" value="InterPro"/>
</dbReference>
<dbReference type="Pfam" id="PF17782">
    <property type="entry name" value="WHD_DprA"/>
    <property type="match status" value="1"/>
</dbReference>
<accession>A0A9D1VU80</accession>
<sequence>MPSYTKEEKAEIWLDSFGLDCAKKWSVRALADSAYALVARFARERGRIAKIVGEEVCARMESSLEDTGYLPALLAGYAERGIACVGYSSPRYPELLRQIPDAPLVLYCKGDVSLLRTRMFAVVGSRRTLPQVVRQTEKFAAGLARHFTVVTGLAEGGDTAAALGALAVGAVVCVLAYGFDHVYPACNADLLAKAEQKGLVVSEYLPQEEPRGYRFLARNRIIAGMSEGVLVVSAGAKSGTRSTAERAFEYGRDVFAFPYGLGVPSGVGCNALIKEYAKLTDELVDITSAFGINLTEAAQEKAQPALSPSESAVYAAICAGASHAEEIAKRSGIPAQSLSVPLTLLQMKGKIVSCGGNRYAKV</sequence>
<reference evidence="4" key="2">
    <citation type="submission" date="2021-04" db="EMBL/GenBank/DDBJ databases">
        <authorList>
            <person name="Gilroy R."/>
        </authorList>
    </citation>
    <scope>NUCLEOTIDE SEQUENCE</scope>
    <source>
        <strain evidence="4">26628</strain>
    </source>
</reference>
<name>A0A9D1VU80_9FIRM</name>
<comment type="similarity">
    <text evidence="1">Belongs to the DprA/Smf family.</text>
</comment>
<dbReference type="Gene3D" id="3.40.50.450">
    <property type="match status" value="1"/>
</dbReference>
<proteinExistence type="inferred from homology"/>
<dbReference type="PANTHER" id="PTHR43022:SF1">
    <property type="entry name" value="PROTEIN SMF"/>
    <property type="match status" value="1"/>
</dbReference>
<feature type="domain" description="Smf/DprA SLOG" evidence="2">
    <location>
        <begin position="85"/>
        <end position="289"/>
    </location>
</feature>